<evidence type="ECO:0000256" key="3">
    <source>
        <dbReference type="ARBA" id="ARBA00007784"/>
    </source>
</evidence>
<evidence type="ECO:0000256" key="2">
    <source>
        <dbReference type="ARBA" id="ARBA00004650"/>
    </source>
</evidence>
<reference evidence="12" key="1">
    <citation type="journal article" date="2021" name="Virus">
        <title>Identification of a reptile lyssavirus in Anolis allogus provided novel insights into lyssavirus evolution.</title>
        <authorList>
            <person name="Horie M."/>
            <person name="Akashi H."/>
            <person name="Kawata M."/>
            <person name="Tomonaga K."/>
        </authorList>
    </citation>
    <scope>NUCLEOTIDE SEQUENCE</scope>
    <source>
        <strain evidence="12">A.allogus/Cuba/2011</strain>
    </source>
</reference>
<keyword evidence="8" id="KW-1198">Viral budding</keyword>
<gene>
    <name evidence="12" type="primary">M</name>
</gene>
<keyword evidence="5" id="KW-1187">Viral budding via the host ESCRT complexes</keyword>
<evidence type="ECO:0000256" key="1">
    <source>
        <dbReference type="ARBA" id="ARBA00004531"/>
    </source>
</evidence>
<keyword evidence="10" id="KW-1043">Host membrane</keyword>
<keyword evidence="9" id="KW-0946">Virion</keyword>
<proteinExistence type="inferred from homology"/>
<dbReference type="KEGG" id="vg:80537180"/>
<dbReference type="InterPro" id="IPR038617">
    <property type="entry name" value="Rhabdovirus_M_sf"/>
</dbReference>
<evidence type="ECO:0000256" key="6">
    <source>
        <dbReference type="ARBA" id="ARBA00022581"/>
    </source>
</evidence>
<dbReference type="InterPro" id="IPR006870">
    <property type="entry name" value="Rhabdo_M"/>
</dbReference>
<dbReference type="Gene3D" id="3.10.460.20">
    <property type="entry name" value="Rhabdovirus matrix protein M2"/>
    <property type="match status" value="1"/>
</dbReference>
<keyword evidence="11" id="KW-0468">Viral matrix protein</keyword>
<evidence type="ECO:0000256" key="9">
    <source>
        <dbReference type="ARBA" id="ARBA00022844"/>
    </source>
</evidence>
<dbReference type="GO" id="GO:0039702">
    <property type="term" value="P:viral budding via host ESCRT complex"/>
    <property type="evidence" value="ECO:0007669"/>
    <property type="project" value="UniProtKB-KW"/>
</dbReference>
<dbReference type="Proteomes" id="UP000831573">
    <property type="component" value="Segment"/>
</dbReference>
<evidence type="ECO:0000256" key="8">
    <source>
        <dbReference type="ARBA" id="ARBA00022637"/>
    </source>
</evidence>
<comment type="similarity">
    <text evidence="3">Belongs to the lyssavirus matrix protein family.</text>
</comment>
<dbReference type="GO" id="GO:0055036">
    <property type="term" value="C:virion membrane"/>
    <property type="evidence" value="ECO:0007669"/>
    <property type="project" value="UniProtKB-SubCell"/>
</dbReference>
<dbReference type="Pfam" id="PF04785">
    <property type="entry name" value="Rhabdo_M2"/>
    <property type="match status" value="1"/>
</dbReference>
<evidence type="ECO:0000256" key="10">
    <source>
        <dbReference type="ARBA" id="ARBA00022870"/>
    </source>
</evidence>
<evidence type="ECO:0000313" key="13">
    <source>
        <dbReference type="Proteomes" id="UP000831573"/>
    </source>
</evidence>
<dbReference type="GO" id="GO:0033645">
    <property type="term" value="C:host cell endomembrane system"/>
    <property type="evidence" value="ECO:0007669"/>
    <property type="project" value="UniProtKB-SubCell"/>
</dbReference>
<comment type="subcellular location">
    <subcellularLocation>
        <location evidence="1">Host endomembrane system</location>
        <topology evidence="1">Peripheral membrane protein</topology>
    </subcellularLocation>
    <subcellularLocation>
        <location evidence="2">Virion membrane</location>
        <topology evidence="2">Peripheral membrane protein</topology>
    </subcellularLocation>
</comment>
<evidence type="ECO:0000313" key="12">
    <source>
        <dbReference type="EMBL" id="FAA01390.1"/>
    </source>
</evidence>
<dbReference type="RefSeq" id="YP_010798903.1">
    <property type="nucleotide sequence ID" value="NC_076534.1"/>
</dbReference>
<dbReference type="EMBL" id="BR001666">
    <property type="protein sequence ID" value="FAA01390.1"/>
    <property type="molecule type" value="Viral_cRNA"/>
</dbReference>
<dbReference type="GO" id="GO:0019031">
    <property type="term" value="C:viral envelope"/>
    <property type="evidence" value="ECO:0007669"/>
    <property type="project" value="InterPro"/>
</dbReference>
<organism evidence="12 13">
    <name type="scientific">Anole lyssa-like virus 1</name>
    <dbReference type="NCBI Taxonomy" id="2772344"/>
    <lineage>
        <taxon>Viruses</taxon>
        <taxon>Riboviria</taxon>
        <taxon>Orthornavirae</taxon>
        <taxon>Negarnaviricota</taxon>
        <taxon>Haploviricotina</taxon>
        <taxon>Monjiviricetes</taxon>
        <taxon>Mononegavirales</taxon>
        <taxon>Rhabdoviridae</taxon>
        <taxon>Alpharhabdovirinae</taxon>
        <taxon>Replylivirus</taxon>
        <taxon>Replylivirus allogus</taxon>
    </lineage>
</organism>
<keyword evidence="10" id="KW-0472">Membrane</keyword>
<evidence type="ECO:0000256" key="7">
    <source>
        <dbReference type="ARBA" id="ARBA00022612"/>
    </source>
</evidence>
<evidence type="ECO:0000256" key="5">
    <source>
        <dbReference type="ARBA" id="ARBA00022462"/>
    </source>
</evidence>
<dbReference type="GeneID" id="80537180"/>
<evidence type="ECO:0000256" key="4">
    <source>
        <dbReference type="ARBA" id="ARBA00017678"/>
    </source>
</evidence>
<name>A0AAD3AW85_9RHAB</name>
<evidence type="ECO:0000256" key="11">
    <source>
        <dbReference type="ARBA" id="ARBA00023311"/>
    </source>
</evidence>
<protein>
    <recommendedName>
        <fullName evidence="4">Matrix protein</fullName>
    </recommendedName>
</protein>
<keyword evidence="7" id="KW-1188">Viral release from host cell</keyword>
<accession>A0AAD3AW85</accession>
<sequence length="201" mass="23252">MDRVRKIVSRCKTFGLSSTETLRMTGSDDEEWDAIPDEITESTPFQESPSSFFILAEVKIYCSKGCSFKTVRHILTSFCQTYAGNRRMIGLVKVILGLTLSQKASIEGRFRIYRVKRGMSFKWRRGRGPLEGEELDYSQELKWEEDEEFMNLLIKISAQRYPLAGRPWSVWVDNRACQVFEDLNLMTEKSEEGEGESTLME</sequence>
<keyword evidence="6" id="KW-0945">Host-virus interaction</keyword>
<dbReference type="GO" id="GO:0039660">
    <property type="term" value="F:structural constituent of virion"/>
    <property type="evidence" value="ECO:0007669"/>
    <property type="project" value="UniProtKB-KW"/>
</dbReference>
<keyword evidence="13" id="KW-1185">Reference proteome</keyword>